<gene>
    <name evidence="3" type="ORF">AArcSt11_16145</name>
</gene>
<keyword evidence="1" id="KW-0238">DNA-binding</keyword>
<dbReference type="SUPFAM" id="SSF56349">
    <property type="entry name" value="DNA breaking-rejoining enzymes"/>
    <property type="match status" value="1"/>
</dbReference>
<dbReference type="AlphaFoldDB" id="A0AAE3K6F9"/>
<dbReference type="RefSeq" id="WP_250598629.1">
    <property type="nucleotide sequence ID" value="NZ_JAKRVY010000015.1"/>
</dbReference>
<evidence type="ECO:0000313" key="3">
    <source>
        <dbReference type="EMBL" id="MCL9815187.1"/>
    </source>
</evidence>
<dbReference type="GO" id="GO:0006310">
    <property type="term" value="P:DNA recombination"/>
    <property type="evidence" value="ECO:0007669"/>
    <property type="project" value="UniProtKB-KW"/>
</dbReference>
<keyword evidence="4" id="KW-1185">Reference proteome</keyword>
<evidence type="ECO:0008006" key="5">
    <source>
        <dbReference type="Google" id="ProtNLM"/>
    </source>
</evidence>
<evidence type="ECO:0000313" key="4">
    <source>
        <dbReference type="Proteomes" id="UP001202674"/>
    </source>
</evidence>
<protein>
    <recommendedName>
        <fullName evidence="5">Site-specific integrase</fullName>
    </recommendedName>
</protein>
<reference evidence="3 4" key="1">
    <citation type="journal article" date="2022" name="Syst. Appl. Microbiol.">
        <title>Natronocalculus amylovorans gen. nov., sp. nov., and Natranaeroarchaeum aerophilus sp. nov., dominant culturable amylolytic natronoarchaea from hypersaline soda lakes in southwestern Siberia.</title>
        <authorList>
            <person name="Sorokin D.Y."/>
            <person name="Elcheninov A.G."/>
            <person name="Khizhniak T.V."/>
            <person name="Koenen M."/>
            <person name="Bale N.J."/>
            <person name="Damste J.S.S."/>
            <person name="Kublanov I.V."/>
        </authorList>
    </citation>
    <scope>NUCLEOTIDE SEQUENCE [LARGE SCALE GENOMIC DNA]</scope>
    <source>
        <strain evidence="3 4">AArc-St1-1</strain>
    </source>
</reference>
<dbReference type="EMBL" id="JAKRVY010000015">
    <property type="protein sequence ID" value="MCL9815187.1"/>
    <property type="molecule type" value="Genomic_DNA"/>
</dbReference>
<evidence type="ECO:0000256" key="2">
    <source>
        <dbReference type="ARBA" id="ARBA00023172"/>
    </source>
</evidence>
<organism evidence="3 4">
    <name type="scientific">Natranaeroarchaeum aerophilus</name>
    <dbReference type="NCBI Taxonomy" id="2917711"/>
    <lineage>
        <taxon>Archaea</taxon>
        <taxon>Methanobacteriati</taxon>
        <taxon>Methanobacteriota</taxon>
        <taxon>Stenosarchaea group</taxon>
        <taxon>Halobacteria</taxon>
        <taxon>Halobacteriales</taxon>
        <taxon>Natronoarchaeaceae</taxon>
        <taxon>Natranaeroarchaeum</taxon>
    </lineage>
</organism>
<dbReference type="InterPro" id="IPR013762">
    <property type="entry name" value="Integrase-like_cat_sf"/>
</dbReference>
<dbReference type="Gene3D" id="1.10.150.130">
    <property type="match status" value="1"/>
</dbReference>
<dbReference type="Gene3D" id="1.10.443.10">
    <property type="entry name" value="Intergrase catalytic core"/>
    <property type="match status" value="1"/>
</dbReference>
<dbReference type="Proteomes" id="UP001202674">
    <property type="component" value="Unassembled WGS sequence"/>
</dbReference>
<dbReference type="GO" id="GO:0015074">
    <property type="term" value="P:DNA integration"/>
    <property type="evidence" value="ECO:0007669"/>
    <property type="project" value="InterPro"/>
</dbReference>
<dbReference type="InterPro" id="IPR010998">
    <property type="entry name" value="Integrase_recombinase_N"/>
</dbReference>
<proteinExistence type="predicted"/>
<dbReference type="GO" id="GO:0003677">
    <property type="term" value="F:DNA binding"/>
    <property type="evidence" value="ECO:0007669"/>
    <property type="project" value="UniProtKB-KW"/>
</dbReference>
<comment type="caution">
    <text evidence="3">The sequence shown here is derived from an EMBL/GenBank/DDBJ whole genome shotgun (WGS) entry which is preliminary data.</text>
</comment>
<dbReference type="InterPro" id="IPR011010">
    <property type="entry name" value="DNA_brk_join_enz"/>
</dbReference>
<name>A0AAE3K6F9_9EURY</name>
<accession>A0AAE3K6F9</accession>
<evidence type="ECO:0000256" key="1">
    <source>
        <dbReference type="ARBA" id="ARBA00023125"/>
    </source>
</evidence>
<sequence length="434" mass="50364">MPNSPADDIDETDAYRDWSHSLTALQELGEEILEEWRNQNPNSPRDYPAVRWLTDNGYSHLRWVLREKHDMGTPEYFVLLTSSGGNTGYEWHIDDVATIGHAKTYLEDQMECRDWADGTKRTTRSRINMFLQRFSEKYGDAAVVTHANDPDRQQELYETFKQIGKDLRKDLSSDESALKYLRAAHRFFEWLERSNRIEYDPMEEIESEFNWNIDPDPTPLTDGQVRRLWNAAQTDEERMLVIGYCVWGLRTKELPAVHLDQLHLNPSDPVIRFEDEDRKNGCGEVSLLFGLDSLANLVDKRAREADWNGHLFPSPRDGRSFLCGKQARKKFKDLCQRANVTIDGSDAPPKHGRSFYYNIMADAETELLEMAAKIADEQGATDPSSVRDYYLTPERRQRYCRTFFRARIREVLPEDAYKDSGDSAGYDGKLDDFE</sequence>
<keyword evidence="2" id="KW-0233">DNA recombination</keyword>